<accession>A0A6J5UT49</accession>
<feature type="region of interest" description="Disordered" evidence="1">
    <location>
        <begin position="18"/>
        <end position="51"/>
    </location>
</feature>
<name>A0A6J5UT49_PRUAR</name>
<dbReference type="EMBL" id="CAEKDK010000004">
    <property type="protein sequence ID" value="CAB4278454.1"/>
    <property type="molecule type" value="Genomic_DNA"/>
</dbReference>
<reference evidence="2 3" key="1">
    <citation type="submission" date="2020-05" db="EMBL/GenBank/DDBJ databases">
        <authorList>
            <person name="Campoy J."/>
            <person name="Schneeberger K."/>
            <person name="Spophaly S."/>
        </authorList>
    </citation>
    <scope>NUCLEOTIDE SEQUENCE [LARGE SCALE GENOMIC DNA]</scope>
    <source>
        <strain evidence="2">PruArmRojPasFocal</strain>
    </source>
</reference>
<evidence type="ECO:0000313" key="3">
    <source>
        <dbReference type="Proteomes" id="UP000507222"/>
    </source>
</evidence>
<dbReference type="Proteomes" id="UP000507222">
    <property type="component" value="Unassembled WGS sequence"/>
</dbReference>
<feature type="region of interest" description="Disordered" evidence="1">
    <location>
        <begin position="90"/>
        <end position="119"/>
    </location>
</feature>
<protein>
    <submittedName>
        <fullName evidence="2">Uncharacterized protein</fullName>
    </submittedName>
</protein>
<feature type="compositionally biased region" description="Basic and acidic residues" evidence="1">
    <location>
        <begin position="94"/>
        <end position="105"/>
    </location>
</feature>
<evidence type="ECO:0000313" key="2">
    <source>
        <dbReference type="EMBL" id="CAB4278454.1"/>
    </source>
</evidence>
<dbReference type="AlphaFoldDB" id="A0A6J5UT49"/>
<sequence>MSLRDPYPTSLSCRTTITNRRLGNPVQEQLPKTPIPSFTEIGPRANPAPNQPKLITARVYKALNTSGFDKGPAHVQSPTSCRTVGGYASKSLQKIKEPPANDTKVRQKIFNPPLPNGKG</sequence>
<gene>
    <name evidence="2" type="ORF">CURHAP_LOCUS29406</name>
</gene>
<organism evidence="2 3">
    <name type="scientific">Prunus armeniaca</name>
    <name type="common">Apricot</name>
    <name type="synonym">Armeniaca vulgaris</name>
    <dbReference type="NCBI Taxonomy" id="36596"/>
    <lineage>
        <taxon>Eukaryota</taxon>
        <taxon>Viridiplantae</taxon>
        <taxon>Streptophyta</taxon>
        <taxon>Embryophyta</taxon>
        <taxon>Tracheophyta</taxon>
        <taxon>Spermatophyta</taxon>
        <taxon>Magnoliopsida</taxon>
        <taxon>eudicotyledons</taxon>
        <taxon>Gunneridae</taxon>
        <taxon>Pentapetalae</taxon>
        <taxon>rosids</taxon>
        <taxon>fabids</taxon>
        <taxon>Rosales</taxon>
        <taxon>Rosaceae</taxon>
        <taxon>Amygdaloideae</taxon>
        <taxon>Amygdaleae</taxon>
        <taxon>Prunus</taxon>
    </lineage>
</organism>
<proteinExistence type="predicted"/>
<evidence type="ECO:0000256" key="1">
    <source>
        <dbReference type="SAM" id="MobiDB-lite"/>
    </source>
</evidence>